<dbReference type="Proteomes" id="UP001354989">
    <property type="component" value="Chromosome"/>
</dbReference>
<evidence type="ECO:0000313" key="2">
    <source>
        <dbReference type="Proteomes" id="UP001354989"/>
    </source>
</evidence>
<dbReference type="RefSeq" id="WP_332922534.1">
    <property type="nucleotide sequence ID" value="NZ_AP025292.1"/>
</dbReference>
<dbReference type="EMBL" id="AP025292">
    <property type="protein sequence ID" value="BDC98288.1"/>
    <property type="molecule type" value="Genomic_DNA"/>
</dbReference>
<organism evidence="1 2">
    <name type="scientific">Persicobacter psychrovividus</name>
    <dbReference type="NCBI Taxonomy" id="387638"/>
    <lineage>
        <taxon>Bacteria</taxon>
        <taxon>Pseudomonadati</taxon>
        <taxon>Bacteroidota</taxon>
        <taxon>Cytophagia</taxon>
        <taxon>Cytophagales</taxon>
        <taxon>Persicobacteraceae</taxon>
        <taxon>Persicobacter</taxon>
    </lineage>
</organism>
<keyword evidence="2" id="KW-1185">Reference proteome</keyword>
<gene>
    <name evidence="1" type="ORF">PEPS_05690</name>
</gene>
<sequence>MQNDPELDGKYLGEITKDFVKVADTLKEAAYAIKSKGFSDYPIFPVSKMGMPIGQQFLKMGELSLAWNYNITYLDEFVQRGMIEAGEKEKAFKATFKDPDEFCCLFVMDGAFTNFVFIPYPEDGKEVI</sequence>
<accession>A0ABM7VC70</accession>
<protein>
    <submittedName>
        <fullName evidence="1">Uncharacterized protein</fullName>
    </submittedName>
</protein>
<name>A0ABM7VC70_9BACT</name>
<proteinExistence type="predicted"/>
<reference evidence="1 2" key="1">
    <citation type="submission" date="2021-12" db="EMBL/GenBank/DDBJ databases">
        <title>Genome sequencing of bacteria with rrn-lacking chromosome and rrn-plasmid.</title>
        <authorList>
            <person name="Anda M."/>
            <person name="Iwasaki W."/>
        </authorList>
    </citation>
    <scope>NUCLEOTIDE SEQUENCE [LARGE SCALE GENOMIC DNA]</scope>
    <source>
        <strain evidence="1 2">NBRC 101262</strain>
    </source>
</reference>
<evidence type="ECO:0000313" key="1">
    <source>
        <dbReference type="EMBL" id="BDC98288.1"/>
    </source>
</evidence>